<dbReference type="EMBL" id="BAAAZO010000004">
    <property type="protein sequence ID" value="GAA3610637.1"/>
    <property type="molecule type" value="Genomic_DNA"/>
</dbReference>
<reference evidence="10" key="1">
    <citation type="journal article" date="2019" name="Int. J. Syst. Evol. Microbiol.">
        <title>The Global Catalogue of Microorganisms (GCM) 10K type strain sequencing project: providing services to taxonomists for standard genome sequencing and annotation.</title>
        <authorList>
            <consortium name="The Broad Institute Genomics Platform"/>
            <consortium name="The Broad Institute Genome Sequencing Center for Infectious Disease"/>
            <person name="Wu L."/>
            <person name="Ma J."/>
        </authorList>
    </citation>
    <scope>NUCLEOTIDE SEQUENCE [LARGE SCALE GENOMIC DNA]</scope>
    <source>
        <strain evidence="10">JCM 16902</strain>
    </source>
</reference>
<name>A0ABP6ZI94_9ACTN</name>
<dbReference type="InterPro" id="IPR006091">
    <property type="entry name" value="Acyl-CoA_Oxase/DH_mid-dom"/>
</dbReference>
<dbReference type="InterPro" id="IPR009075">
    <property type="entry name" value="AcylCo_DH/oxidase_C"/>
</dbReference>
<dbReference type="PANTHER" id="PTHR43884:SF12">
    <property type="entry name" value="ISOVALERYL-COA DEHYDROGENASE, MITOCHONDRIAL-RELATED"/>
    <property type="match status" value="1"/>
</dbReference>
<evidence type="ECO:0000259" key="8">
    <source>
        <dbReference type="Pfam" id="PF02771"/>
    </source>
</evidence>
<accession>A0ABP6ZI94</accession>
<dbReference type="InterPro" id="IPR036250">
    <property type="entry name" value="AcylCo_DH-like_C"/>
</dbReference>
<evidence type="ECO:0000313" key="9">
    <source>
        <dbReference type="EMBL" id="GAA3610637.1"/>
    </source>
</evidence>
<dbReference type="Proteomes" id="UP001501074">
    <property type="component" value="Unassembled WGS sequence"/>
</dbReference>
<organism evidence="9 10">
    <name type="scientific">Kineosporia mesophila</name>
    <dbReference type="NCBI Taxonomy" id="566012"/>
    <lineage>
        <taxon>Bacteria</taxon>
        <taxon>Bacillati</taxon>
        <taxon>Actinomycetota</taxon>
        <taxon>Actinomycetes</taxon>
        <taxon>Kineosporiales</taxon>
        <taxon>Kineosporiaceae</taxon>
        <taxon>Kineosporia</taxon>
    </lineage>
</organism>
<sequence>MNLRSDAVGEALLAGLENDLLPVAARAAEADRTAALPGENWDEIRESGYLRLFHPAALGGAGIDGVLQARAMEVLARACGGTYWSATMSTLLAGKLVTAYGDPAGKHRHLIDGVLSGERKACFAVVEPTSGSDPGTYRTRVRRSGAGYLISGTKAKITNAPDADLAVILARLDEGWCFAFVDLRQPGVSRFTTPTLGLKAMPWGGFTLDDVPVEAQDVVPVPYTEFARGMAWGWLFISVSSIATAENALAAAVRHATVHESWGRPLAHLETVGSQLADSRAEIDAVRLLAWETSWHRTQGRDVTGRVATLKITATETAVRVLNRAVQIHGAQALVSGSDLERWYRDAPMNVIGGFASNRLRELVAEQAGVGHVPYEPFDWLQGTGLELDLVATASPLVGVSR</sequence>
<dbReference type="Pfam" id="PF02770">
    <property type="entry name" value="Acyl-CoA_dh_M"/>
    <property type="match status" value="1"/>
</dbReference>
<dbReference type="RefSeq" id="WP_231482290.1">
    <property type="nucleotide sequence ID" value="NZ_BAAAZO010000004.1"/>
</dbReference>
<dbReference type="PIRSF" id="PIRSF016578">
    <property type="entry name" value="HsaA"/>
    <property type="match status" value="1"/>
</dbReference>
<dbReference type="Pfam" id="PF02771">
    <property type="entry name" value="Acyl-CoA_dh_N"/>
    <property type="match status" value="1"/>
</dbReference>
<comment type="caution">
    <text evidence="9">The sequence shown here is derived from an EMBL/GenBank/DDBJ whole genome shotgun (WGS) entry which is preliminary data.</text>
</comment>
<dbReference type="InterPro" id="IPR013786">
    <property type="entry name" value="AcylCoA_DH/ox_N"/>
</dbReference>
<dbReference type="InterPro" id="IPR046373">
    <property type="entry name" value="Acyl-CoA_Oxase/DH_mid-dom_sf"/>
</dbReference>
<keyword evidence="10" id="KW-1185">Reference proteome</keyword>
<dbReference type="CDD" id="cd00567">
    <property type="entry name" value="ACAD"/>
    <property type="match status" value="1"/>
</dbReference>
<evidence type="ECO:0000256" key="2">
    <source>
        <dbReference type="ARBA" id="ARBA00009347"/>
    </source>
</evidence>
<comment type="cofactor">
    <cofactor evidence="1 5">
        <name>FAD</name>
        <dbReference type="ChEBI" id="CHEBI:57692"/>
    </cofactor>
</comment>
<dbReference type="PANTHER" id="PTHR43884">
    <property type="entry name" value="ACYL-COA DEHYDROGENASE"/>
    <property type="match status" value="1"/>
</dbReference>
<proteinExistence type="inferred from homology"/>
<feature type="domain" description="Acyl-CoA oxidase/dehydrogenase middle" evidence="7">
    <location>
        <begin position="122"/>
        <end position="211"/>
    </location>
</feature>
<keyword evidence="4 5" id="KW-0274">FAD</keyword>
<protein>
    <submittedName>
        <fullName evidence="9">Acyl-CoA dehydrogenase</fullName>
    </submittedName>
</protein>
<evidence type="ECO:0000256" key="3">
    <source>
        <dbReference type="ARBA" id="ARBA00022630"/>
    </source>
</evidence>
<dbReference type="Pfam" id="PF00441">
    <property type="entry name" value="Acyl-CoA_dh_1"/>
    <property type="match status" value="1"/>
</dbReference>
<feature type="domain" description="Acyl-CoA dehydrogenase/oxidase C-terminal" evidence="6">
    <location>
        <begin position="234"/>
        <end position="367"/>
    </location>
</feature>
<dbReference type="Gene3D" id="1.20.140.10">
    <property type="entry name" value="Butyryl-CoA Dehydrogenase, subunit A, domain 3"/>
    <property type="match status" value="1"/>
</dbReference>
<comment type="similarity">
    <text evidence="2 5">Belongs to the acyl-CoA dehydrogenase family.</text>
</comment>
<evidence type="ECO:0000256" key="1">
    <source>
        <dbReference type="ARBA" id="ARBA00001974"/>
    </source>
</evidence>
<dbReference type="SUPFAM" id="SSF47203">
    <property type="entry name" value="Acyl-CoA dehydrogenase C-terminal domain-like"/>
    <property type="match status" value="1"/>
</dbReference>
<keyword evidence="5" id="KW-0560">Oxidoreductase</keyword>
<evidence type="ECO:0000256" key="5">
    <source>
        <dbReference type="RuleBase" id="RU362125"/>
    </source>
</evidence>
<dbReference type="Gene3D" id="1.10.540.10">
    <property type="entry name" value="Acyl-CoA dehydrogenase/oxidase, N-terminal domain"/>
    <property type="match status" value="1"/>
</dbReference>
<evidence type="ECO:0000259" key="7">
    <source>
        <dbReference type="Pfam" id="PF02770"/>
    </source>
</evidence>
<dbReference type="InterPro" id="IPR037069">
    <property type="entry name" value="AcylCoA_DH/ox_N_sf"/>
</dbReference>
<dbReference type="InterPro" id="IPR009100">
    <property type="entry name" value="AcylCoA_DH/oxidase_NM_dom_sf"/>
</dbReference>
<dbReference type="Gene3D" id="2.40.110.10">
    <property type="entry name" value="Butyryl-CoA Dehydrogenase, subunit A, domain 2"/>
    <property type="match status" value="1"/>
</dbReference>
<gene>
    <name evidence="9" type="ORF">GCM10022223_28420</name>
</gene>
<evidence type="ECO:0000256" key="4">
    <source>
        <dbReference type="ARBA" id="ARBA00022827"/>
    </source>
</evidence>
<dbReference type="SUPFAM" id="SSF56645">
    <property type="entry name" value="Acyl-CoA dehydrogenase NM domain-like"/>
    <property type="match status" value="1"/>
</dbReference>
<feature type="domain" description="Acyl-CoA dehydrogenase/oxidase N-terminal" evidence="8">
    <location>
        <begin position="23"/>
        <end position="110"/>
    </location>
</feature>
<keyword evidence="3 5" id="KW-0285">Flavoprotein</keyword>
<evidence type="ECO:0000313" key="10">
    <source>
        <dbReference type="Proteomes" id="UP001501074"/>
    </source>
</evidence>
<evidence type="ECO:0000259" key="6">
    <source>
        <dbReference type="Pfam" id="PF00441"/>
    </source>
</evidence>